<keyword evidence="2" id="KW-1185">Reference proteome</keyword>
<name>A0A1D7QF33_9SPHI</name>
<dbReference type="PROSITE" id="PS51257">
    <property type="entry name" value="PROKAR_LIPOPROTEIN"/>
    <property type="match status" value="1"/>
</dbReference>
<dbReference type="Proteomes" id="UP000094313">
    <property type="component" value="Chromosome"/>
</dbReference>
<evidence type="ECO:0008006" key="3">
    <source>
        <dbReference type="Google" id="ProtNLM"/>
    </source>
</evidence>
<dbReference type="AlphaFoldDB" id="A0A1D7QF33"/>
<dbReference type="RefSeq" id="WP_069378973.1">
    <property type="nucleotide sequence ID" value="NZ_CP017141.1"/>
</dbReference>
<protein>
    <recommendedName>
        <fullName evidence="3">Lipoprotein</fullName>
    </recommendedName>
</protein>
<accession>A0A1D7QF33</accession>
<dbReference type="KEGG" id="psty:BFS30_08970"/>
<sequence length="350" mass="39185">MKIPQLAGTVLIGMASLGVFISCTSDAKKTNGQKKTVTANGDTVVTEEPEVGTVREAVDTAKYNALLVKLANGDTTGNWPVKNQPTPLAGAILPFKRVVVYYGNLHSKKMGALGEYAPKEMWSRLNAEIKNWEKADPSTPVQAGVHYIASVASGTPGKDGKYINRMGDKQIDSVLKIAKMHNAIVFLDIQVGLSTIKAELPRLEKYLQMPHVHLGIDPEFSMKDGSKPGKKIGTYDAADINYCSEYLANLVKKYNLPPKIFTIHRFTRKMVTNYKNIKLRPEVQVVMHMDGWGEPELKKGTYRHFIFPEPVQFTGFKLFYKNDLKKAPNRLMTPEELLKLKPQPIYIQYQ</sequence>
<evidence type="ECO:0000313" key="1">
    <source>
        <dbReference type="EMBL" id="AOM77282.1"/>
    </source>
</evidence>
<reference evidence="1 2" key="1">
    <citation type="submission" date="2016-08" db="EMBL/GenBank/DDBJ databases">
        <authorList>
            <person name="Seilhamer J.J."/>
        </authorList>
    </citation>
    <scope>NUCLEOTIDE SEQUENCE [LARGE SCALE GENOMIC DNA]</scope>
    <source>
        <strain evidence="1 2">DX4</strain>
    </source>
</reference>
<proteinExistence type="predicted"/>
<dbReference type="EMBL" id="CP017141">
    <property type="protein sequence ID" value="AOM77282.1"/>
    <property type="molecule type" value="Genomic_DNA"/>
</dbReference>
<evidence type="ECO:0000313" key="2">
    <source>
        <dbReference type="Proteomes" id="UP000094313"/>
    </source>
</evidence>
<organism evidence="1 2">
    <name type="scientific">Pedobacter steynii</name>
    <dbReference type="NCBI Taxonomy" id="430522"/>
    <lineage>
        <taxon>Bacteria</taxon>
        <taxon>Pseudomonadati</taxon>
        <taxon>Bacteroidota</taxon>
        <taxon>Sphingobacteriia</taxon>
        <taxon>Sphingobacteriales</taxon>
        <taxon>Sphingobacteriaceae</taxon>
        <taxon>Pedobacter</taxon>
    </lineage>
</organism>
<gene>
    <name evidence="1" type="ORF">BFS30_08970</name>
</gene>